<name>A0A848FBW3_9BURK</name>
<evidence type="ECO:0000313" key="1">
    <source>
        <dbReference type="EMBL" id="NML16225.1"/>
    </source>
</evidence>
<evidence type="ECO:0000313" key="2">
    <source>
        <dbReference type="Proteomes" id="UP000574067"/>
    </source>
</evidence>
<dbReference type="RefSeq" id="WP_169161132.1">
    <property type="nucleotide sequence ID" value="NZ_JABBFW010000009.1"/>
</dbReference>
<protein>
    <recommendedName>
        <fullName evidence="3">SPOR domain-containing protein</fullName>
    </recommendedName>
</protein>
<gene>
    <name evidence="1" type="ORF">HHL10_14690</name>
</gene>
<comment type="caution">
    <text evidence="1">The sequence shown here is derived from an EMBL/GenBank/DDBJ whole genome shotgun (WGS) entry which is preliminary data.</text>
</comment>
<dbReference type="Proteomes" id="UP000574067">
    <property type="component" value="Unassembled WGS sequence"/>
</dbReference>
<evidence type="ECO:0008006" key="3">
    <source>
        <dbReference type="Google" id="ProtNLM"/>
    </source>
</evidence>
<dbReference type="AlphaFoldDB" id="A0A848FBW3"/>
<accession>A0A848FBW3</accession>
<dbReference type="EMBL" id="JABBFW010000009">
    <property type="protein sequence ID" value="NML16225.1"/>
    <property type="molecule type" value="Genomic_DNA"/>
</dbReference>
<sequence length="270" mass="28093">MRRPLAALLLLINLALLTWVLFGDFQGRSEREPARLQQQLNPEGVRVVLPESGTGDAGLASLPRNAPPAAAASDAALTASAAALAMAASAVPAGLGASTAAGGLGPVAGAVTALNAVCLEAGPFDMDDLPAAEAVLTGLPAGSWRRVKLEPEPAYLVYAGPFANQKAALRRLDDLQRHGVDAELARELPALEPGLVFSRHTEMAQALAALEKLQHDTRNTRQARVVSTSEAAAVLLRVERPTDEVRGQIAALEPTPALRGGFRGCRKTAS</sequence>
<proteinExistence type="predicted"/>
<organism evidence="1 2">
    <name type="scientific">Azohydromonas caseinilytica</name>
    <dbReference type="NCBI Taxonomy" id="2728836"/>
    <lineage>
        <taxon>Bacteria</taxon>
        <taxon>Pseudomonadati</taxon>
        <taxon>Pseudomonadota</taxon>
        <taxon>Betaproteobacteria</taxon>
        <taxon>Burkholderiales</taxon>
        <taxon>Sphaerotilaceae</taxon>
        <taxon>Azohydromonas</taxon>
    </lineage>
</organism>
<reference evidence="1 2" key="1">
    <citation type="submission" date="2020-04" db="EMBL/GenBank/DDBJ databases">
        <title>Azohydromonas sp. isolated from soil.</title>
        <authorList>
            <person name="Dahal R.H."/>
        </authorList>
    </citation>
    <scope>NUCLEOTIDE SEQUENCE [LARGE SCALE GENOMIC DNA]</scope>
    <source>
        <strain evidence="1 2">G-1-1-14</strain>
    </source>
</reference>
<keyword evidence="2" id="KW-1185">Reference proteome</keyword>